<dbReference type="Gene3D" id="3.30.750.24">
    <property type="entry name" value="STAS domain"/>
    <property type="match status" value="1"/>
</dbReference>
<evidence type="ECO:0000259" key="1">
    <source>
        <dbReference type="Pfam" id="PF01740"/>
    </source>
</evidence>
<dbReference type="Proteomes" id="UP001632038">
    <property type="component" value="Unassembled WGS sequence"/>
</dbReference>
<protein>
    <recommendedName>
        <fullName evidence="1">STAS domain-containing protein</fullName>
    </recommendedName>
</protein>
<dbReference type="InterPro" id="IPR036513">
    <property type="entry name" value="STAS_dom_sf"/>
</dbReference>
<evidence type="ECO:0000313" key="2">
    <source>
        <dbReference type="EMBL" id="KAL3630496.1"/>
    </source>
</evidence>
<accession>A0ABD3CMF2</accession>
<feature type="domain" description="STAS" evidence="1">
    <location>
        <begin position="3"/>
        <end position="43"/>
    </location>
</feature>
<reference evidence="3" key="1">
    <citation type="journal article" date="2024" name="IScience">
        <title>Strigolactones Initiate the Formation of Haustorium-like Structures in Castilleja.</title>
        <authorList>
            <person name="Buerger M."/>
            <person name="Peterson D."/>
            <person name="Chory J."/>
        </authorList>
    </citation>
    <scope>NUCLEOTIDE SEQUENCE [LARGE SCALE GENOMIC DNA]</scope>
</reference>
<sequence length="50" mass="5536">MIISQGIELAMANPRWQVIAKMKAAKLIEEIGADWVFLSVADASIDVDYL</sequence>
<proteinExistence type="predicted"/>
<dbReference type="Pfam" id="PF01740">
    <property type="entry name" value="STAS"/>
    <property type="match status" value="1"/>
</dbReference>
<gene>
    <name evidence="2" type="ORF">CASFOL_023480</name>
</gene>
<keyword evidence="3" id="KW-1185">Reference proteome</keyword>
<comment type="caution">
    <text evidence="2">The sequence shown here is derived from an EMBL/GenBank/DDBJ whole genome shotgun (WGS) entry which is preliminary data.</text>
</comment>
<dbReference type="AlphaFoldDB" id="A0ABD3CMF2"/>
<dbReference type="EMBL" id="JAVIJP010000032">
    <property type="protein sequence ID" value="KAL3630496.1"/>
    <property type="molecule type" value="Genomic_DNA"/>
</dbReference>
<evidence type="ECO:0000313" key="3">
    <source>
        <dbReference type="Proteomes" id="UP001632038"/>
    </source>
</evidence>
<organism evidence="2 3">
    <name type="scientific">Castilleja foliolosa</name>
    <dbReference type="NCBI Taxonomy" id="1961234"/>
    <lineage>
        <taxon>Eukaryota</taxon>
        <taxon>Viridiplantae</taxon>
        <taxon>Streptophyta</taxon>
        <taxon>Embryophyta</taxon>
        <taxon>Tracheophyta</taxon>
        <taxon>Spermatophyta</taxon>
        <taxon>Magnoliopsida</taxon>
        <taxon>eudicotyledons</taxon>
        <taxon>Gunneridae</taxon>
        <taxon>Pentapetalae</taxon>
        <taxon>asterids</taxon>
        <taxon>lamiids</taxon>
        <taxon>Lamiales</taxon>
        <taxon>Orobanchaceae</taxon>
        <taxon>Pedicularideae</taxon>
        <taxon>Castillejinae</taxon>
        <taxon>Castilleja</taxon>
    </lineage>
</organism>
<name>A0ABD3CMF2_9LAMI</name>
<dbReference type="InterPro" id="IPR002645">
    <property type="entry name" value="STAS_dom"/>
</dbReference>